<dbReference type="EMBL" id="BTGU01000027">
    <property type="protein sequence ID" value="GMN48174.1"/>
    <property type="molecule type" value="Genomic_DNA"/>
</dbReference>
<protein>
    <submittedName>
        <fullName evidence="2">Uncharacterized protein</fullName>
    </submittedName>
</protein>
<feature type="region of interest" description="Disordered" evidence="1">
    <location>
        <begin position="1"/>
        <end position="27"/>
    </location>
</feature>
<reference evidence="2" key="1">
    <citation type="submission" date="2023-07" db="EMBL/GenBank/DDBJ databases">
        <title>draft genome sequence of fig (Ficus carica).</title>
        <authorList>
            <person name="Takahashi T."/>
            <person name="Nishimura K."/>
        </authorList>
    </citation>
    <scope>NUCLEOTIDE SEQUENCE</scope>
</reference>
<organism evidence="2 3">
    <name type="scientific">Ficus carica</name>
    <name type="common">Common fig</name>
    <dbReference type="NCBI Taxonomy" id="3494"/>
    <lineage>
        <taxon>Eukaryota</taxon>
        <taxon>Viridiplantae</taxon>
        <taxon>Streptophyta</taxon>
        <taxon>Embryophyta</taxon>
        <taxon>Tracheophyta</taxon>
        <taxon>Spermatophyta</taxon>
        <taxon>Magnoliopsida</taxon>
        <taxon>eudicotyledons</taxon>
        <taxon>Gunneridae</taxon>
        <taxon>Pentapetalae</taxon>
        <taxon>rosids</taxon>
        <taxon>fabids</taxon>
        <taxon>Rosales</taxon>
        <taxon>Moraceae</taxon>
        <taxon>Ficeae</taxon>
        <taxon>Ficus</taxon>
    </lineage>
</organism>
<evidence type="ECO:0000256" key="1">
    <source>
        <dbReference type="SAM" id="MobiDB-lite"/>
    </source>
</evidence>
<proteinExistence type="predicted"/>
<dbReference type="AlphaFoldDB" id="A0AA88DJ07"/>
<sequence>MANAPAKKIGSGNCVDVKENGSPGSRDRERVDLALDRKCDCFHGGGALGARRQLRSQAFFRRAILRASFQQADRQASLRQVVCGFFLVRRSRLEREKETTYCTPVIGELGERVAGGKDRVLKW</sequence>
<gene>
    <name evidence="2" type="ORF">TIFTF001_017350</name>
</gene>
<dbReference type="Proteomes" id="UP001187192">
    <property type="component" value="Unassembled WGS sequence"/>
</dbReference>
<accession>A0AA88DJ07</accession>
<comment type="caution">
    <text evidence="2">The sequence shown here is derived from an EMBL/GenBank/DDBJ whole genome shotgun (WGS) entry which is preliminary data.</text>
</comment>
<evidence type="ECO:0000313" key="2">
    <source>
        <dbReference type="EMBL" id="GMN48174.1"/>
    </source>
</evidence>
<keyword evidence="3" id="KW-1185">Reference proteome</keyword>
<evidence type="ECO:0000313" key="3">
    <source>
        <dbReference type="Proteomes" id="UP001187192"/>
    </source>
</evidence>
<name>A0AA88DJ07_FICCA</name>